<dbReference type="PRINTS" id="PR00683">
    <property type="entry name" value="SPECTRINPH"/>
</dbReference>
<dbReference type="InterPro" id="IPR041681">
    <property type="entry name" value="PH_9"/>
</dbReference>
<dbReference type="FunFam" id="1.20.58.60:FF:000019">
    <property type="entry name" value="Spectrin beta chain"/>
    <property type="match status" value="2"/>
</dbReference>
<feature type="coiled-coil region" evidence="9">
    <location>
        <begin position="2022"/>
        <end position="2056"/>
    </location>
</feature>
<keyword evidence="9" id="KW-0175">Coiled coil</keyword>
<feature type="coiled-coil region" evidence="9">
    <location>
        <begin position="576"/>
        <end position="607"/>
    </location>
</feature>
<feature type="compositionally biased region" description="Pro residues" evidence="10">
    <location>
        <begin position="2560"/>
        <end position="2575"/>
    </location>
</feature>
<name>A0AAN8PIP3_POLSC</name>
<dbReference type="GO" id="GO:0005543">
    <property type="term" value="F:phospholipid binding"/>
    <property type="evidence" value="ECO:0007669"/>
    <property type="project" value="InterPro"/>
</dbReference>
<dbReference type="FunFam" id="1.20.58.60:FF:000020">
    <property type="entry name" value="Spectrin alpha chain, non-erythrocytic 1"/>
    <property type="match status" value="1"/>
</dbReference>
<feature type="compositionally biased region" description="Low complexity" evidence="10">
    <location>
        <begin position="2530"/>
        <end position="2540"/>
    </location>
</feature>
<dbReference type="Gene3D" id="1.20.58.60">
    <property type="match status" value="18"/>
</dbReference>
<organism evidence="12 13">
    <name type="scientific">Polyplax serrata</name>
    <name type="common">Common mouse louse</name>
    <dbReference type="NCBI Taxonomy" id="468196"/>
    <lineage>
        <taxon>Eukaryota</taxon>
        <taxon>Metazoa</taxon>
        <taxon>Ecdysozoa</taxon>
        <taxon>Arthropoda</taxon>
        <taxon>Hexapoda</taxon>
        <taxon>Insecta</taxon>
        <taxon>Pterygota</taxon>
        <taxon>Neoptera</taxon>
        <taxon>Paraneoptera</taxon>
        <taxon>Psocodea</taxon>
        <taxon>Troctomorpha</taxon>
        <taxon>Phthiraptera</taxon>
        <taxon>Anoplura</taxon>
        <taxon>Polyplacidae</taxon>
        <taxon>Polyplax</taxon>
    </lineage>
</organism>
<dbReference type="GO" id="GO:0003779">
    <property type="term" value="F:actin binding"/>
    <property type="evidence" value="ECO:0007669"/>
    <property type="project" value="UniProtKB-KW"/>
</dbReference>
<accession>A0AAN8PIP3</accession>
<dbReference type="GO" id="GO:0048790">
    <property type="term" value="P:maintenance of presynaptic active zone structure"/>
    <property type="evidence" value="ECO:0007669"/>
    <property type="project" value="UniProtKB-ARBA"/>
</dbReference>
<dbReference type="FunFam" id="1.20.58.60:FF:000007">
    <property type="entry name" value="Spectrin alpha chain non-erythrocytic 1"/>
    <property type="match status" value="2"/>
</dbReference>
<dbReference type="InterPro" id="IPR018159">
    <property type="entry name" value="Spectrin/alpha-actinin"/>
</dbReference>
<evidence type="ECO:0000256" key="4">
    <source>
        <dbReference type="ARBA" id="ARBA00022490"/>
    </source>
</evidence>
<dbReference type="InterPro" id="IPR001849">
    <property type="entry name" value="PH_domain"/>
</dbReference>
<dbReference type="InterPro" id="IPR002017">
    <property type="entry name" value="Spectrin_repeat"/>
</dbReference>
<sequence length="2738" mass="314636">MPNSLDDVKAAEKRHLDLENTLAAQDEKLQSFSDFADILISKQHYDSPNIDSRRHQVIARRRGVKDLADARRAALSAANNFQEFVAKVDDLRGWVADKTKIASDESYRDLSNLERKLQKHEAFERELKANEGQLRALNKTGQGFILDNSYRSNDVDKILKDLNTEWENLVILSRDKGRRLRQAAAQHTYNRTLEDARLKLEEIKQSLQSKQVGNDLRHCKDLLKKQSALEMDLTSWKGKISDLAAIAEDMAQEGHFDADNILKASSDCQKKFEDLKEPAKRRRATLEESLKFHKFGFELDAELQWVNEHKPLATSDVFGQNLHQAQSLYKKHKKLEAEIEGHQPMIDKTLVNGQQLLEQNHLKSPEIETLCKKLRDEWQDLQNCANQREKKLELSLKAQEFFFEAGEVESWLSEKNDVLGSNDFGRDRDAAMKLLTRHKALELELDSYNGIVTEMGYAADKMVNAKHPDAKAISAKQQLLSQQMKQLQKLASSRQQRLMESMYRHEYFLESAELDQWIREQMLTATSEEYGQDYEHLLLLQSKFDDWKHRLEAGSERFNQCEELAQKLISNDSPYIADIEKRQDQLRESWEKLLEQMNNREQRLNAAGEIHRFHRDVADALSRIQEKDAALSEDLGRDLNSVFALIKRHEGFENDLVALEAQLQILVEDAARLQAQYPGQNATQIAQQQKVVLDHWAALQQRASDRRELLNEACDLHKFLSQARDLMSWASGLRANMMTEEKVRDAASAQILKAEHEAVKAEIEAREDVFGKVVALSEEIIRDDHYAVHEITEKLTALLDERQRLHSAWQHKKVHLDQLIDLHFFLRDAKQIYTTSSAQEAALSNTDYGTTVDEVASQVKKHEAFEKLVGTQEERVLALQEHGAKLVQQNHFETPTIKQHLADVVSRRMKINQLCQKRKQNLEECLLHAQFVRDVAEAESWIGEKQKRLHADVSHGEETASLEDKIKKLQKHQAFQAELSANQPRITNIKSECDKLLSKKHSSSKQIQSQWDNLLASWRRLLQEADNYGRGLEEAQDILEFNNQVEKIEAWIRDKEMMVQAGEIGKDYEHCFALQRKLDDVDSDMRVDDTRIKSIYTLADKLIRQGRSDTQVKNRRDKLSNKWHGLQGALSGYRERLGGALEVHSFNRDLDDTISRVAEKTAAMSSNDLGRDLNAVEQLKRKQDTLERDMTAIEGKIKEHNGTAQVLIKRYPEMAPSINEKLSALRDQWTKLLDLTSKRRNSLEIAFTRHKFRSDLKELQDWVEEAINKMKGQELPTSIPDAEAAIHLHEERKAEIDGRQNKVQSLKNFGQKLIGQDNNDEELKSSLNLLDDLHKQLNEACEERMKLLQQALLLAMFRDQADQTETWLYNKEAFLNNDDLGDSLPSVETLIQKHEAFEKTIAAQSSRIDDLIRFANEIVADKHYDEAGIESRLKSVTSKKQKLTENSEVRKKKLLETKKLLQFLRNVYEVQTWLHGKIQIANDENYRDPSNLQSKIQKHATFAAELQANKSRINAVMDEGNELIKENHFASEDIETHVGELEDLWNNLLKASKDKKEKLDDAYSALIFMRSLEELESWMNEIEGILSSEDHGRDLASVAHLLKKHSALENDVDAHGENVKVLKENAELFERSDHFMKDEIGDRFSAALRRYHSLQEPLQIRKENLEDSLLLHQFMRDVDEELEWLEEKEPTARSEDLGSSLTTVQNLQKKHQALEAELVSREPLISALAARAQQMSRSNHFAANTIEKKIRDLLKNFETIKDLASVRKLRLLDAVESQMFYTEASDAATWLKEKKPQVTSSYLGKDEDSVAALTKKLSGIQRDLTAFENTVERLKKLSSGLIERGHFDSSNIKLKQAELESSYGELLEASKIREERLAESKKFFKFLREADEVAEWINDQTALAASEDYGSDVEHVEFLIKKFEAFISSLNAAESRVSKSIENGLKLIDENNPETPKIKEKIKETQQLWDDVKELAHARQEALAGAKQVHMFDRAADETIDWIDEKEAALTLDGFGQDLETIQALVRKHEGFQTELAAVKKQVESVRNEANKLANMFPDTREHIEVKQEEVCDSWTSLLNKANQRREQLVQAEQLQSYFDQHRDLLAWLNEMIAKITAPDLAQDVPGAEALIARHSEHHAEIAARSDEIAKFHADGDKLVSQGHFLSEEVGEKIRILKDRYNLLLDTWTKRKEIYVQNLDTQIFKHDADILENWMTAREPILRDGQLGESINQVEDLLRKHDDFEKTISAQEEKCNALQRITLLEQSFQKQKEAEQAAKEAEKERVEKEKIEARKRKEMQRITDERRREDERRRQQETRPSELNGNAVVSGKTLQIPKSTTLHKTGSFSQIIGDKMRREMKRAESMKVETKKPKRTPSFTTRRRTQSFRKLPPVEIRGLLDRKQELQSGGKKAPVRSWKTFYTVLCGQLLCFFKDKEDFVSSKAASSPVSILKAKCEKAQDYTKRKHVFRLCCTDGSEYLFLADSEDKMSDWVNKISFHAQLPPSMQLLSYDESQKNSEDRISTATGDISSGSSRTSSPEPISPPKPVQTQIQFLTQHGPPIPPRSAPPPVPSPGVPMRQKNTDGFYFRDGPSRQNGSHEPQRRSLETISPESQSPPPLPVSQPPSRGYQYGGHHQGSPPNIQSQRIMYNHGSNTQPEYRDTNSWQFDNNSYYNRAYGDISPPPRPASMMAAPPSELYRRASESSSESEQMNLNRNQNKDRRQGVLSNLFSRKKKPTN</sequence>
<keyword evidence="6" id="KW-0677">Repeat</keyword>
<dbReference type="GO" id="GO:0031594">
    <property type="term" value="C:neuromuscular junction"/>
    <property type="evidence" value="ECO:0007669"/>
    <property type="project" value="UniProtKB-ARBA"/>
</dbReference>
<protein>
    <recommendedName>
        <fullName evidence="11">PH domain-containing protein</fullName>
    </recommendedName>
</protein>
<dbReference type="CDD" id="cd00176">
    <property type="entry name" value="SPEC"/>
    <property type="match status" value="12"/>
</dbReference>
<comment type="subcellular location">
    <subcellularLocation>
        <location evidence="1">Cytoplasm</location>
        <location evidence="1">Cytoskeleton</location>
    </subcellularLocation>
</comment>
<keyword evidence="5" id="KW-0597">Phosphoprotein</keyword>
<dbReference type="Proteomes" id="UP001372834">
    <property type="component" value="Unassembled WGS sequence"/>
</dbReference>
<feature type="region of interest" description="Disordered" evidence="10">
    <location>
        <begin position="2275"/>
        <end position="2328"/>
    </location>
</feature>
<dbReference type="FunFam" id="1.20.58.60:FF:000011">
    <property type="entry name" value="Spectrin beta chain"/>
    <property type="match status" value="1"/>
</dbReference>
<feature type="region of interest" description="Disordered" evidence="10">
    <location>
        <begin position="2676"/>
        <end position="2738"/>
    </location>
</feature>
<dbReference type="GO" id="GO:0042062">
    <property type="term" value="P:long-term strengthening of neuromuscular junction"/>
    <property type="evidence" value="ECO:0007669"/>
    <property type="project" value="UniProtKB-ARBA"/>
</dbReference>
<keyword evidence="8" id="KW-0206">Cytoskeleton</keyword>
<dbReference type="Pfam" id="PF15410">
    <property type="entry name" value="PH_9"/>
    <property type="match status" value="1"/>
</dbReference>
<evidence type="ECO:0000256" key="9">
    <source>
        <dbReference type="SAM" id="Coils"/>
    </source>
</evidence>
<comment type="caution">
    <text evidence="12">The sequence shown here is derived from an EMBL/GenBank/DDBJ whole genome shotgun (WGS) entry which is preliminary data.</text>
</comment>
<dbReference type="GO" id="GO:0008017">
    <property type="term" value="F:microtubule binding"/>
    <property type="evidence" value="ECO:0007669"/>
    <property type="project" value="UniProtKB-ARBA"/>
</dbReference>
<proteinExistence type="inferred from homology"/>
<feature type="domain" description="PH" evidence="11">
    <location>
        <begin position="2393"/>
        <end position="2501"/>
    </location>
</feature>
<keyword evidence="3" id="KW-0117">Actin capping</keyword>
<evidence type="ECO:0000256" key="5">
    <source>
        <dbReference type="ARBA" id="ARBA00022553"/>
    </source>
</evidence>
<feature type="compositionally biased region" description="Basic and acidic residues" evidence="10">
    <location>
        <begin position="2299"/>
        <end position="2320"/>
    </location>
</feature>
<dbReference type="SMART" id="SM00150">
    <property type="entry name" value="SPEC"/>
    <property type="match status" value="22"/>
</dbReference>
<dbReference type="Gene3D" id="2.30.29.30">
    <property type="entry name" value="Pleckstrin-homology domain (PH domain)/Phosphotyrosine-binding domain (PTB)"/>
    <property type="match status" value="1"/>
</dbReference>
<dbReference type="GO" id="GO:0016199">
    <property type="term" value="P:axon midline choice point recognition"/>
    <property type="evidence" value="ECO:0007669"/>
    <property type="project" value="UniProtKB-ARBA"/>
</dbReference>
<evidence type="ECO:0000256" key="7">
    <source>
        <dbReference type="ARBA" id="ARBA00023203"/>
    </source>
</evidence>
<dbReference type="FunFam" id="1.20.58.60:FF:000191">
    <property type="entry name" value="Spectrin, beta, non-erythrocytic 5"/>
    <property type="match status" value="1"/>
</dbReference>
<dbReference type="GO" id="GO:0045169">
    <property type="term" value="C:fusome"/>
    <property type="evidence" value="ECO:0007669"/>
    <property type="project" value="UniProtKB-ARBA"/>
</dbReference>
<feature type="compositionally biased region" description="Basic and acidic residues" evidence="10">
    <location>
        <begin position="2513"/>
        <end position="2522"/>
    </location>
</feature>
<evidence type="ECO:0000256" key="2">
    <source>
        <dbReference type="ARBA" id="ARBA00006826"/>
    </source>
</evidence>
<dbReference type="GO" id="GO:0007026">
    <property type="term" value="P:negative regulation of microtubule depolymerization"/>
    <property type="evidence" value="ECO:0007669"/>
    <property type="project" value="UniProtKB-ARBA"/>
</dbReference>
<evidence type="ECO:0000256" key="10">
    <source>
        <dbReference type="SAM" id="MobiDB-lite"/>
    </source>
</evidence>
<evidence type="ECO:0000256" key="6">
    <source>
        <dbReference type="ARBA" id="ARBA00022737"/>
    </source>
</evidence>
<dbReference type="FunFam" id="1.20.58.60:FF:000429">
    <property type="entry name" value="Beta-H spectrin"/>
    <property type="match status" value="1"/>
</dbReference>
<dbReference type="GO" id="GO:0016328">
    <property type="term" value="C:lateral plasma membrane"/>
    <property type="evidence" value="ECO:0007669"/>
    <property type="project" value="UniProtKB-ARBA"/>
</dbReference>
<evidence type="ECO:0000256" key="1">
    <source>
        <dbReference type="ARBA" id="ARBA00004245"/>
    </source>
</evidence>
<evidence type="ECO:0000256" key="8">
    <source>
        <dbReference type="ARBA" id="ARBA00023212"/>
    </source>
</evidence>
<dbReference type="InterPro" id="IPR011993">
    <property type="entry name" value="PH-like_dom_sf"/>
</dbReference>
<reference evidence="12 13" key="1">
    <citation type="submission" date="2023-10" db="EMBL/GenBank/DDBJ databases">
        <title>Genomes of two closely related lineages of the louse Polyplax serrata with different host specificities.</title>
        <authorList>
            <person name="Martinu J."/>
            <person name="Tarabai H."/>
            <person name="Stefka J."/>
            <person name="Hypsa V."/>
        </authorList>
    </citation>
    <scope>NUCLEOTIDE SEQUENCE [LARGE SCALE GENOMIC DNA]</scope>
    <source>
        <strain evidence="12">HR10_N</strain>
    </source>
</reference>
<keyword evidence="4" id="KW-0963">Cytoplasm</keyword>
<feature type="coiled-coil region" evidence="9">
    <location>
        <begin position="1323"/>
        <end position="1350"/>
    </location>
</feature>
<dbReference type="CDD" id="cd10571">
    <property type="entry name" value="PH_beta_spectrin"/>
    <property type="match status" value="1"/>
</dbReference>
<dbReference type="PROSITE" id="PS50003">
    <property type="entry name" value="PH_DOMAIN"/>
    <property type="match status" value="1"/>
</dbReference>
<feature type="compositionally biased region" description="Basic and acidic residues" evidence="10">
    <location>
        <begin position="2275"/>
        <end position="2292"/>
    </location>
</feature>
<evidence type="ECO:0000259" key="11">
    <source>
        <dbReference type="PROSITE" id="PS50003"/>
    </source>
</evidence>
<feature type="region of interest" description="Disordered" evidence="10">
    <location>
        <begin position="2363"/>
        <end position="2386"/>
    </location>
</feature>
<dbReference type="FunFam" id="1.20.58.60:FF:000135">
    <property type="entry name" value="Spectrin beta chain, non-erythrocytic"/>
    <property type="match status" value="1"/>
</dbReference>
<dbReference type="GO" id="GO:0005856">
    <property type="term" value="C:cytoskeleton"/>
    <property type="evidence" value="ECO:0007669"/>
    <property type="project" value="UniProtKB-SubCell"/>
</dbReference>
<evidence type="ECO:0000313" key="12">
    <source>
        <dbReference type="EMBL" id="KAK6631756.1"/>
    </source>
</evidence>
<keyword evidence="7" id="KW-0009">Actin-binding</keyword>
<dbReference type="GO" id="GO:0007274">
    <property type="term" value="P:neuromuscular synaptic transmission"/>
    <property type="evidence" value="ECO:0007669"/>
    <property type="project" value="UniProtKB-ARBA"/>
</dbReference>
<dbReference type="SMART" id="SM00233">
    <property type="entry name" value="PH"/>
    <property type="match status" value="1"/>
</dbReference>
<feature type="compositionally biased region" description="Pro residues" evidence="10">
    <location>
        <begin position="2614"/>
        <end position="2623"/>
    </location>
</feature>
<feature type="coiled-coil region" evidence="9">
    <location>
        <begin position="649"/>
        <end position="676"/>
    </location>
</feature>
<dbReference type="EMBL" id="JAWJWE010000008">
    <property type="protein sequence ID" value="KAK6631756.1"/>
    <property type="molecule type" value="Genomic_DNA"/>
</dbReference>
<feature type="coiled-coil region" evidence="9">
    <location>
        <begin position="110"/>
        <end position="140"/>
    </location>
</feature>
<dbReference type="PANTHER" id="PTHR11915">
    <property type="entry name" value="SPECTRIN/FILAMIN RELATED CYTOSKELETAL PROTEIN"/>
    <property type="match status" value="1"/>
</dbReference>
<dbReference type="FunFam" id="1.20.58.60:FF:000013">
    <property type="entry name" value="Spectrin alpha chain, non-erythrocytic 1"/>
    <property type="match status" value="1"/>
</dbReference>
<dbReference type="Pfam" id="PF00435">
    <property type="entry name" value="Spectrin"/>
    <property type="match status" value="22"/>
</dbReference>
<dbReference type="InterPro" id="IPR001605">
    <property type="entry name" value="PH_dom-spectrin-type"/>
</dbReference>
<dbReference type="FunFam" id="2.30.29.30:FF:000024">
    <property type="entry name" value="Spectrin beta chain"/>
    <property type="match status" value="1"/>
</dbReference>
<dbReference type="FunFam" id="1.20.58.60:FF:000017">
    <property type="entry name" value="Spectrin alpha chain, non-erythrocytic 1"/>
    <property type="match status" value="1"/>
</dbReference>
<dbReference type="GO" id="GO:0045170">
    <property type="term" value="C:spectrosome"/>
    <property type="evidence" value="ECO:0007669"/>
    <property type="project" value="UniProtKB-ARBA"/>
</dbReference>
<dbReference type="GO" id="GO:0051693">
    <property type="term" value="P:actin filament capping"/>
    <property type="evidence" value="ECO:0007669"/>
    <property type="project" value="UniProtKB-KW"/>
</dbReference>
<evidence type="ECO:0000313" key="13">
    <source>
        <dbReference type="Proteomes" id="UP001372834"/>
    </source>
</evidence>
<dbReference type="FunFam" id="1.20.58.60:FF:000152">
    <property type="entry name" value="Spectrin, beta, non-erythrocytic 5"/>
    <property type="match status" value="1"/>
</dbReference>
<evidence type="ECO:0000256" key="3">
    <source>
        <dbReference type="ARBA" id="ARBA00022467"/>
    </source>
</evidence>
<feature type="region of interest" description="Disordered" evidence="10">
    <location>
        <begin position="2511"/>
        <end position="2646"/>
    </location>
</feature>
<comment type="similarity">
    <text evidence="2">Belongs to the spectrin family.</text>
</comment>
<dbReference type="SUPFAM" id="SSF46966">
    <property type="entry name" value="Spectrin repeat"/>
    <property type="match status" value="16"/>
</dbReference>
<dbReference type="SUPFAM" id="SSF50729">
    <property type="entry name" value="PH domain-like"/>
    <property type="match status" value="1"/>
</dbReference>
<gene>
    <name evidence="12" type="ORF">RUM43_013820</name>
</gene>